<reference evidence="1 2" key="1">
    <citation type="submission" date="2021-01" db="EMBL/GenBank/DDBJ databases">
        <title>Whole genome shotgun sequence of Actinoplanes humidus NBRC 14915.</title>
        <authorList>
            <person name="Komaki H."/>
            <person name="Tamura T."/>
        </authorList>
    </citation>
    <scope>NUCLEOTIDE SEQUENCE [LARGE SCALE GENOMIC DNA]</scope>
    <source>
        <strain evidence="1 2">NBRC 14915</strain>
    </source>
</reference>
<dbReference type="RefSeq" id="WP_203841513.1">
    <property type="nucleotide sequence ID" value="NZ_BAAATV010000019.1"/>
</dbReference>
<comment type="caution">
    <text evidence="1">The sequence shown here is derived from an EMBL/GenBank/DDBJ whole genome shotgun (WGS) entry which is preliminary data.</text>
</comment>
<evidence type="ECO:0000313" key="2">
    <source>
        <dbReference type="Proteomes" id="UP000603200"/>
    </source>
</evidence>
<evidence type="ECO:0000313" key="1">
    <source>
        <dbReference type="EMBL" id="GIE24501.1"/>
    </source>
</evidence>
<sequence>MNEIAGTVLVCDYVGRRRQAPVSALGLHQHGITVHNVLTSPFPRELTAATYADQLWHRNGPFGTEVRAVLGYCAAAPIAQELAASLRDATGVPVPLVLFDGEPATAASIQAEYLLAADKLGELLSVDPARRTPPAIDPAGLRSRPREAIESMYRGLLEVGGHAPHDGSVDPETARAETEMFAAYYLDWLSHLIAAHNASWPAWGGSAVQIVSREHDCVTEWPGALSTETIRIAADRDTLLQQPEVAAAVLSILGKENSHAG</sequence>
<keyword evidence="2" id="KW-1185">Reference proteome</keyword>
<protein>
    <submittedName>
        <fullName evidence="1">Uncharacterized protein</fullName>
    </submittedName>
</protein>
<dbReference type="Gene3D" id="3.40.50.1820">
    <property type="entry name" value="alpha/beta hydrolase"/>
    <property type="match status" value="1"/>
</dbReference>
<organism evidence="1 2">
    <name type="scientific">Winogradskya humida</name>
    <dbReference type="NCBI Taxonomy" id="113566"/>
    <lineage>
        <taxon>Bacteria</taxon>
        <taxon>Bacillati</taxon>
        <taxon>Actinomycetota</taxon>
        <taxon>Actinomycetes</taxon>
        <taxon>Micromonosporales</taxon>
        <taxon>Micromonosporaceae</taxon>
        <taxon>Winogradskya</taxon>
    </lineage>
</organism>
<dbReference type="EMBL" id="BOMN01000111">
    <property type="protein sequence ID" value="GIE24501.1"/>
    <property type="molecule type" value="Genomic_DNA"/>
</dbReference>
<accession>A0ABQ4A0W6</accession>
<proteinExistence type="predicted"/>
<dbReference type="InterPro" id="IPR029058">
    <property type="entry name" value="AB_hydrolase_fold"/>
</dbReference>
<dbReference type="Proteomes" id="UP000603200">
    <property type="component" value="Unassembled WGS sequence"/>
</dbReference>
<gene>
    <name evidence="1" type="ORF">Ahu01nite_076030</name>
</gene>
<name>A0ABQ4A0W6_9ACTN</name>